<name>A0A5B8R861_9ZZZZ</name>
<gene>
    <name evidence="10" type="ORF">KBTEX_01629</name>
</gene>
<feature type="transmembrane region" description="Helical" evidence="8">
    <location>
        <begin position="106"/>
        <end position="128"/>
    </location>
</feature>
<keyword evidence="6 8" id="KW-1133">Transmembrane helix</keyword>
<evidence type="ECO:0000256" key="6">
    <source>
        <dbReference type="ARBA" id="ARBA00022989"/>
    </source>
</evidence>
<dbReference type="Pfam" id="PF04290">
    <property type="entry name" value="DctQ"/>
    <property type="match status" value="1"/>
</dbReference>
<feature type="transmembrane region" description="Helical" evidence="8">
    <location>
        <begin position="64"/>
        <end position="85"/>
    </location>
</feature>
<dbReference type="InterPro" id="IPR055348">
    <property type="entry name" value="DctQ"/>
</dbReference>
<evidence type="ECO:0000256" key="8">
    <source>
        <dbReference type="SAM" id="Phobius"/>
    </source>
</evidence>
<dbReference type="GO" id="GO:0005886">
    <property type="term" value="C:plasma membrane"/>
    <property type="evidence" value="ECO:0007669"/>
    <property type="project" value="UniProtKB-SubCell"/>
</dbReference>
<evidence type="ECO:0000256" key="4">
    <source>
        <dbReference type="ARBA" id="ARBA00022519"/>
    </source>
</evidence>
<evidence type="ECO:0000256" key="2">
    <source>
        <dbReference type="ARBA" id="ARBA00022448"/>
    </source>
</evidence>
<keyword evidence="5 8" id="KW-0812">Transmembrane</keyword>
<reference evidence="10" key="1">
    <citation type="submission" date="2019-06" db="EMBL/GenBank/DDBJ databases">
        <authorList>
            <person name="Murdoch R.W."/>
            <person name="Fathepure B."/>
        </authorList>
    </citation>
    <scope>NUCLEOTIDE SEQUENCE</scope>
</reference>
<evidence type="ECO:0000313" key="10">
    <source>
        <dbReference type="EMBL" id="QEA05309.1"/>
    </source>
</evidence>
<feature type="transmembrane region" description="Helical" evidence="8">
    <location>
        <begin position="37"/>
        <end position="58"/>
    </location>
</feature>
<dbReference type="PANTHER" id="PTHR35011">
    <property type="entry name" value="2,3-DIKETO-L-GULONATE TRAP TRANSPORTER SMALL PERMEASE PROTEIN YIAM"/>
    <property type="match status" value="1"/>
</dbReference>
<keyword evidence="4" id="KW-0997">Cell inner membrane</keyword>
<evidence type="ECO:0000256" key="1">
    <source>
        <dbReference type="ARBA" id="ARBA00004429"/>
    </source>
</evidence>
<feature type="transmembrane region" description="Helical" evidence="8">
    <location>
        <begin position="161"/>
        <end position="179"/>
    </location>
</feature>
<evidence type="ECO:0000259" key="9">
    <source>
        <dbReference type="Pfam" id="PF04290"/>
    </source>
</evidence>
<keyword evidence="2" id="KW-0813">Transport</keyword>
<dbReference type="AlphaFoldDB" id="A0A5B8R861"/>
<comment type="subcellular location">
    <subcellularLocation>
        <location evidence="1">Cell inner membrane</location>
        <topology evidence="1">Multi-pass membrane protein</topology>
    </subcellularLocation>
</comment>
<sequence>MTVESEDTGEDPRGSFDDAVGARTRLDRFINRGAKGVAWLVFAAMAISVYEVFMRYVLHSPTSWVHETTVFLVAITFALGGPVALARDRHIRVRLLYDAAGPRLRYVLDVFNDAVTLLFCLAMTYAAYVMFWRASHGPTGEWHLERSGTSWNPPFPALTKGIIMVAVGIMCLQAVLHLVQSLRGQRSDGQPAEGH</sequence>
<evidence type="ECO:0000256" key="3">
    <source>
        <dbReference type="ARBA" id="ARBA00022475"/>
    </source>
</evidence>
<dbReference type="EMBL" id="MN079099">
    <property type="protein sequence ID" value="QEA05309.1"/>
    <property type="molecule type" value="Genomic_DNA"/>
</dbReference>
<proteinExistence type="predicted"/>
<protein>
    <recommendedName>
        <fullName evidence="9">Tripartite ATP-independent periplasmic transporters DctQ component domain-containing protein</fullName>
    </recommendedName>
</protein>
<evidence type="ECO:0000256" key="5">
    <source>
        <dbReference type="ARBA" id="ARBA00022692"/>
    </source>
</evidence>
<keyword evidence="3" id="KW-1003">Cell membrane</keyword>
<organism evidence="10">
    <name type="scientific">uncultured organism</name>
    <dbReference type="NCBI Taxonomy" id="155900"/>
    <lineage>
        <taxon>unclassified sequences</taxon>
        <taxon>environmental samples</taxon>
    </lineage>
</organism>
<evidence type="ECO:0000256" key="7">
    <source>
        <dbReference type="ARBA" id="ARBA00023136"/>
    </source>
</evidence>
<keyword evidence="7 8" id="KW-0472">Membrane</keyword>
<accession>A0A5B8R861</accession>
<dbReference type="InterPro" id="IPR007387">
    <property type="entry name" value="TRAP_DctQ"/>
</dbReference>
<feature type="domain" description="Tripartite ATP-independent periplasmic transporters DctQ component" evidence="9">
    <location>
        <begin position="45"/>
        <end position="183"/>
    </location>
</feature>